<gene>
    <name evidence="1" type="ORF">CY34DRAFT_30784</name>
</gene>
<dbReference type="STRING" id="930992.A0A0D0A383"/>
<dbReference type="InParanoid" id="A0A0D0A383"/>
<accession>A0A0D0A383</accession>
<keyword evidence="2" id="KW-1185">Reference proteome</keyword>
<sequence>SFIKLTKFYPKHLTGLLMCLRTHHAPLNQHLHRISKSLTPSCPHCPNTDENIHHYLLACPHYQKEHHVLTNALGRKASSIPYLLTDESAIPRLTRYVNATGRMKTTFSEV</sequence>
<evidence type="ECO:0000313" key="1">
    <source>
        <dbReference type="EMBL" id="KIK32684.1"/>
    </source>
</evidence>
<reference evidence="2" key="2">
    <citation type="submission" date="2015-01" db="EMBL/GenBank/DDBJ databases">
        <title>Evolutionary Origins and Diversification of the Mycorrhizal Mutualists.</title>
        <authorList>
            <consortium name="DOE Joint Genome Institute"/>
            <consortium name="Mycorrhizal Genomics Consortium"/>
            <person name="Kohler A."/>
            <person name="Kuo A."/>
            <person name="Nagy L.G."/>
            <person name="Floudas D."/>
            <person name="Copeland A."/>
            <person name="Barry K.W."/>
            <person name="Cichocki N."/>
            <person name="Veneault-Fourrey C."/>
            <person name="LaButti K."/>
            <person name="Lindquist E.A."/>
            <person name="Lipzen A."/>
            <person name="Lundell T."/>
            <person name="Morin E."/>
            <person name="Murat C."/>
            <person name="Riley R."/>
            <person name="Ohm R."/>
            <person name="Sun H."/>
            <person name="Tunlid A."/>
            <person name="Henrissat B."/>
            <person name="Grigoriev I.V."/>
            <person name="Hibbett D.S."/>
            <person name="Martin F."/>
        </authorList>
    </citation>
    <scope>NUCLEOTIDE SEQUENCE [LARGE SCALE GENOMIC DNA]</scope>
    <source>
        <strain evidence="2">UH-Slu-Lm8-n1</strain>
    </source>
</reference>
<feature type="non-terminal residue" evidence="1">
    <location>
        <position position="110"/>
    </location>
</feature>
<feature type="non-terminal residue" evidence="1">
    <location>
        <position position="1"/>
    </location>
</feature>
<dbReference type="EMBL" id="KN836149">
    <property type="protein sequence ID" value="KIK32684.1"/>
    <property type="molecule type" value="Genomic_DNA"/>
</dbReference>
<organism evidence="1 2">
    <name type="scientific">Suillus luteus UH-Slu-Lm8-n1</name>
    <dbReference type="NCBI Taxonomy" id="930992"/>
    <lineage>
        <taxon>Eukaryota</taxon>
        <taxon>Fungi</taxon>
        <taxon>Dikarya</taxon>
        <taxon>Basidiomycota</taxon>
        <taxon>Agaricomycotina</taxon>
        <taxon>Agaricomycetes</taxon>
        <taxon>Agaricomycetidae</taxon>
        <taxon>Boletales</taxon>
        <taxon>Suillineae</taxon>
        <taxon>Suillaceae</taxon>
        <taxon>Suillus</taxon>
    </lineage>
</organism>
<dbReference type="OrthoDB" id="2650954at2759"/>
<name>A0A0D0A383_9AGAM</name>
<protein>
    <submittedName>
        <fullName evidence="1">Unplaced genomic scaffold CY34scaffold_1018, whole genome shotgun sequence</fullName>
    </submittedName>
</protein>
<reference evidence="1 2" key="1">
    <citation type="submission" date="2014-04" db="EMBL/GenBank/DDBJ databases">
        <authorList>
            <consortium name="DOE Joint Genome Institute"/>
            <person name="Kuo A."/>
            <person name="Ruytinx J."/>
            <person name="Rineau F."/>
            <person name="Colpaert J."/>
            <person name="Kohler A."/>
            <person name="Nagy L.G."/>
            <person name="Floudas D."/>
            <person name="Copeland A."/>
            <person name="Barry K.W."/>
            <person name="Cichocki N."/>
            <person name="Veneault-Fourrey C."/>
            <person name="LaButti K."/>
            <person name="Lindquist E.A."/>
            <person name="Lipzen A."/>
            <person name="Lundell T."/>
            <person name="Morin E."/>
            <person name="Murat C."/>
            <person name="Sun H."/>
            <person name="Tunlid A."/>
            <person name="Henrissat B."/>
            <person name="Grigoriev I.V."/>
            <person name="Hibbett D.S."/>
            <person name="Martin F."/>
            <person name="Nordberg H.P."/>
            <person name="Cantor M.N."/>
            <person name="Hua S.X."/>
        </authorList>
    </citation>
    <scope>NUCLEOTIDE SEQUENCE [LARGE SCALE GENOMIC DNA]</scope>
    <source>
        <strain evidence="1 2">UH-Slu-Lm8-n1</strain>
    </source>
</reference>
<dbReference type="HOGENOM" id="CLU_146165_0_0_1"/>
<proteinExistence type="predicted"/>
<dbReference type="Proteomes" id="UP000054485">
    <property type="component" value="Unassembled WGS sequence"/>
</dbReference>
<evidence type="ECO:0000313" key="2">
    <source>
        <dbReference type="Proteomes" id="UP000054485"/>
    </source>
</evidence>
<dbReference type="AlphaFoldDB" id="A0A0D0A383"/>